<dbReference type="InterPro" id="IPR029052">
    <property type="entry name" value="Metallo-depent_PP-like"/>
</dbReference>
<evidence type="ECO:0000313" key="5">
    <source>
        <dbReference type="Proteomes" id="UP000824260"/>
    </source>
</evidence>
<evidence type="ECO:0000313" key="4">
    <source>
        <dbReference type="EMBL" id="HIQ81771.1"/>
    </source>
</evidence>
<dbReference type="AlphaFoldDB" id="A0A9D1CVI6"/>
<reference evidence="4" key="2">
    <citation type="journal article" date="2021" name="PeerJ">
        <title>Extensive microbial diversity within the chicken gut microbiome revealed by metagenomics and culture.</title>
        <authorList>
            <person name="Gilroy R."/>
            <person name="Ravi A."/>
            <person name="Getino M."/>
            <person name="Pursley I."/>
            <person name="Horton D.L."/>
            <person name="Alikhan N.F."/>
            <person name="Baker D."/>
            <person name="Gharbi K."/>
            <person name="Hall N."/>
            <person name="Watson M."/>
            <person name="Adriaenssens E.M."/>
            <person name="Foster-Nyarko E."/>
            <person name="Jarju S."/>
            <person name="Secka A."/>
            <person name="Antonio M."/>
            <person name="Oren A."/>
            <person name="Chaudhuri R.R."/>
            <person name="La Ragione R."/>
            <person name="Hildebrand F."/>
            <person name="Pallen M.J."/>
        </authorList>
    </citation>
    <scope>NUCLEOTIDE SEQUENCE</scope>
    <source>
        <strain evidence="4">ChiSjej6B24-2974</strain>
    </source>
</reference>
<evidence type="ECO:0000256" key="1">
    <source>
        <dbReference type="ARBA" id="ARBA00022723"/>
    </source>
</evidence>
<evidence type="ECO:0000259" key="3">
    <source>
        <dbReference type="Pfam" id="PF00149"/>
    </source>
</evidence>
<proteinExistence type="predicted"/>
<name>A0A9D1CVI6_9FIRM</name>
<dbReference type="Gene3D" id="3.60.21.10">
    <property type="match status" value="1"/>
</dbReference>
<protein>
    <submittedName>
        <fullName evidence="4">Metallophosphoesterase</fullName>
    </submittedName>
</protein>
<dbReference type="GO" id="GO:0009245">
    <property type="term" value="P:lipid A biosynthetic process"/>
    <property type="evidence" value="ECO:0007669"/>
    <property type="project" value="TreeGrafter"/>
</dbReference>
<dbReference type="EMBL" id="DVFZ01000015">
    <property type="protein sequence ID" value="HIQ81771.1"/>
    <property type="molecule type" value="Genomic_DNA"/>
</dbReference>
<dbReference type="PANTHER" id="PTHR31302">
    <property type="entry name" value="TRANSMEMBRANE PROTEIN WITH METALLOPHOSPHOESTERASE DOMAIN-RELATED"/>
    <property type="match status" value="1"/>
</dbReference>
<dbReference type="GO" id="GO:0008758">
    <property type="term" value="F:UDP-2,3-diacylglucosamine hydrolase activity"/>
    <property type="evidence" value="ECO:0007669"/>
    <property type="project" value="TreeGrafter"/>
</dbReference>
<sequence>MARGWKTALFLLAVLALFLVCALWSGLTLRFYGVRTDKLTQDARLRLALLTDLHSCVYGENHRELLDLVLDQRPDVILLGGDIVDDVEPLENALSFFESLSQTGIPAYYVSGNHDRWRPDFASVLETIRGYGITVLEGNMVTLDLAVGQVNLCGIQEYANAEDCAAALEATFSTLSPDAYNILLAHRPDYIDLYRQYPFDLVLSGHTHGGQVCIPLLVNGLFAPNQGWLPKYAGGQYDVEGTCLVISRGLSYNPRLPRVFNPPEVVIVDVEGTAR</sequence>
<dbReference type="CDD" id="cd07385">
    <property type="entry name" value="MPP_YkuE_C"/>
    <property type="match status" value="1"/>
</dbReference>
<dbReference type="InterPro" id="IPR051158">
    <property type="entry name" value="Metallophosphoesterase_sf"/>
</dbReference>
<dbReference type="Proteomes" id="UP000824260">
    <property type="component" value="Unassembled WGS sequence"/>
</dbReference>
<dbReference type="PANTHER" id="PTHR31302:SF31">
    <property type="entry name" value="PHOSPHODIESTERASE YAEI"/>
    <property type="match status" value="1"/>
</dbReference>
<dbReference type="InterPro" id="IPR004843">
    <property type="entry name" value="Calcineurin-like_PHP"/>
</dbReference>
<dbReference type="GO" id="GO:0046872">
    <property type="term" value="F:metal ion binding"/>
    <property type="evidence" value="ECO:0007669"/>
    <property type="project" value="UniProtKB-KW"/>
</dbReference>
<keyword evidence="1" id="KW-0479">Metal-binding</keyword>
<comment type="caution">
    <text evidence="4">The sequence shown here is derived from an EMBL/GenBank/DDBJ whole genome shotgun (WGS) entry which is preliminary data.</text>
</comment>
<organism evidence="4 5">
    <name type="scientific">Candidatus Pullichristensenella stercorigallinarum</name>
    <dbReference type="NCBI Taxonomy" id="2840909"/>
    <lineage>
        <taxon>Bacteria</taxon>
        <taxon>Bacillati</taxon>
        <taxon>Bacillota</taxon>
        <taxon>Clostridia</taxon>
        <taxon>Candidatus Pullichristensenella</taxon>
    </lineage>
</organism>
<accession>A0A9D1CVI6</accession>
<dbReference type="Pfam" id="PF00149">
    <property type="entry name" value="Metallophos"/>
    <property type="match status" value="1"/>
</dbReference>
<dbReference type="GO" id="GO:0016020">
    <property type="term" value="C:membrane"/>
    <property type="evidence" value="ECO:0007669"/>
    <property type="project" value="GOC"/>
</dbReference>
<keyword evidence="2" id="KW-0378">Hydrolase</keyword>
<gene>
    <name evidence="4" type="ORF">IAA52_01575</name>
</gene>
<feature type="domain" description="Calcineurin-like phosphoesterase" evidence="3">
    <location>
        <begin position="45"/>
        <end position="209"/>
    </location>
</feature>
<dbReference type="SUPFAM" id="SSF56300">
    <property type="entry name" value="Metallo-dependent phosphatases"/>
    <property type="match status" value="1"/>
</dbReference>
<evidence type="ECO:0000256" key="2">
    <source>
        <dbReference type="ARBA" id="ARBA00022801"/>
    </source>
</evidence>
<reference evidence="4" key="1">
    <citation type="submission" date="2020-10" db="EMBL/GenBank/DDBJ databases">
        <authorList>
            <person name="Gilroy R."/>
        </authorList>
    </citation>
    <scope>NUCLEOTIDE SEQUENCE</scope>
    <source>
        <strain evidence="4">ChiSjej6B24-2974</strain>
    </source>
</reference>